<evidence type="ECO:0000313" key="2">
    <source>
        <dbReference type="EMBL" id="TAJ43675.1"/>
    </source>
</evidence>
<dbReference type="EMBL" id="PGCL01000004">
    <property type="protein sequence ID" value="TAJ43675.1"/>
    <property type="molecule type" value="Genomic_DNA"/>
</dbReference>
<dbReference type="InterPro" id="IPR011989">
    <property type="entry name" value="ARM-like"/>
</dbReference>
<dbReference type="Proteomes" id="UP000292580">
    <property type="component" value="Unassembled WGS sequence"/>
</dbReference>
<dbReference type="InterPro" id="IPR016024">
    <property type="entry name" value="ARM-type_fold"/>
</dbReference>
<evidence type="ECO:0000313" key="3">
    <source>
        <dbReference type="Proteomes" id="UP000292580"/>
    </source>
</evidence>
<dbReference type="OrthoDB" id="142930at2157"/>
<evidence type="ECO:0000256" key="1">
    <source>
        <dbReference type="ARBA" id="ARBA00022737"/>
    </source>
</evidence>
<dbReference type="AlphaFoldDB" id="A0A483CVX9"/>
<dbReference type="GO" id="GO:0016491">
    <property type="term" value="F:oxidoreductase activity"/>
    <property type="evidence" value="ECO:0007669"/>
    <property type="project" value="TreeGrafter"/>
</dbReference>
<dbReference type="PANTHER" id="PTHR12697">
    <property type="entry name" value="PBS LYASE HEAT-LIKE PROTEIN"/>
    <property type="match status" value="1"/>
</dbReference>
<protein>
    <submittedName>
        <fullName evidence="2">PBS lyase</fullName>
    </submittedName>
</protein>
<dbReference type="Pfam" id="PF02985">
    <property type="entry name" value="HEAT"/>
    <property type="match status" value="1"/>
</dbReference>
<organism evidence="2 3">
    <name type="scientific">Methanofollis fontis</name>
    <dbReference type="NCBI Taxonomy" id="2052832"/>
    <lineage>
        <taxon>Archaea</taxon>
        <taxon>Methanobacteriati</taxon>
        <taxon>Methanobacteriota</taxon>
        <taxon>Stenosarchaea group</taxon>
        <taxon>Methanomicrobia</taxon>
        <taxon>Methanomicrobiales</taxon>
        <taxon>Methanomicrobiaceae</taxon>
        <taxon>Methanofollis</taxon>
    </lineage>
</organism>
<proteinExistence type="predicted"/>
<dbReference type="SUPFAM" id="SSF48371">
    <property type="entry name" value="ARM repeat"/>
    <property type="match status" value="1"/>
</dbReference>
<name>A0A483CVX9_9EURY</name>
<keyword evidence="3" id="KW-1185">Reference proteome</keyword>
<comment type="caution">
    <text evidence="2">The sequence shown here is derived from an EMBL/GenBank/DDBJ whole genome shotgun (WGS) entry which is preliminary data.</text>
</comment>
<gene>
    <name evidence="2" type="ORF">CUJ86_10055</name>
</gene>
<dbReference type="InterPro" id="IPR000357">
    <property type="entry name" value="HEAT"/>
</dbReference>
<dbReference type="PANTHER" id="PTHR12697:SF5">
    <property type="entry name" value="DEOXYHYPUSINE HYDROXYLASE"/>
    <property type="match status" value="1"/>
</dbReference>
<dbReference type="SMART" id="SM00567">
    <property type="entry name" value="EZ_HEAT"/>
    <property type="match status" value="5"/>
</dbReference>
<dbReference type="Pfam" id="PF13646">
    <property type="entry name" value="HEAT_2"/>
    <property type="match status" value="1"/>
</dbReference>
<keyword evidence="1" id="KW-0677">Repeat</keyword>
<reference evidence="2 3" key="1">
    <citation type="submission" date="2017-11" db="EMBL/GenBank/DDBJ databases">
        <title>Isolation and Characterization of Methanofollis Species from Methane Seep Offshore SW Taiwan.</title>
        <authorList>
            <person name="Teng N.-H."/>
            <person name="Lai M.-C."/>
            <person name="Chen S.-C."/>
        </authorList>
    </citation>
    <scope>NUCLEOTIDE SEQUENCE [LARGE SCALE GENOMIC DNA]</scope>
    <source>
        <strain evidence="2 3">FWC-SCC2</strain>
    </source>
</reference>
<dbReference type="InterPro" id="IPR004155">
    <property type="entry name" value="PBS_lyase_HEAT"/>
</dbReference>
<dbReference type="GO" id="GO:0016829">
    <property type="term" value="F:lyase activity"/>
    <property type="evidence" value="ECO:0007669"/>
    <property type="project" value="UniProtKB-KW"/>
</dbReference>
<keyword evidence="2" id="KW-0456">Lyase</keyword>
<accession>A0A483CVX9</accession>
<dbReference type="Gene3D" id="1.25.10.10">
    <property type="entry name" value="Leucine-rich Repeat Variant"/>
    <property type="match status" value="2"/>
</dbReference>
<dbReference type="RefSeq" id="WP_130647449.1">
    <property type="nucleotide sequence ID" value="NZ_PGCL01000004.1"/>
</dbReference>
<sequence length="189" mass="19759">MNQENRAVAEEALSQALGGADDARVRRMSSLLLGGTGSATATGPLLEALRDPDMGVRSAAAQALARIGTQALTVLIPTLRDPDWRIRYRAAEALGEIGDPRAVSPLIRSLSDEKDHVRYMSAKALGQIGDPAAIDALSRTLHDQNPPARKAAALALGRIGGAEAALEAALESEPSGSVRRGIRDALGRP</sequence>